<gene>
    <name evidence="2" type="ORF">NTEN_LOCUS16338</name>
</gene>
<feature type="non-terminal residue" evidence="2">
    <location>
        <position position="71"/>
    </location>
</feature>
<evidence type="ECO:0000313" key="2">
    <source>
        <dbReference type="EMBL" id="CAB0011374.1"/>
    </source>
</evidence>
<dbReference type="Proteomes" id="UP000479000">
    <property type="component" value="Unassembled WGS sequence"/>
</dbReference>
<reference evidence="2 3" key="1">
    <citation type="submission" date="2020-02" db="EMBL/GenBank/DDBJ databases">
        <authorList>
            <person name="Ferguson B K."/>
        </authorList>
    </citation>
    <scope>NUCLEOTIDE SEQUENCE [LARGE SCALE GENOMIC DNA]</scope>
</reference>
<protein>
    <submittedName>
        <fullName evidence="2">Uncharacterized protein</fullName>
    </submittedName>
</protein>
<evidence type="ECO:0000313" key="3">
    <source>
        <dbReference type="Proteomes" id="UP000479000"/>
    </source>
</evidence>
<name>A0A6H5H6I4_9HEMI</name>
<organism evidence="2 3">
    <name type="scientific">Nesidiocoris tenuis</name>
    <dbReference type="NCBI Taxonomy" id="355587"/>
    <lineage>
        <taxon>Eukaryota</taxon>
        <taxon>Metazoa</taxon>
        <taxon>Ecdysozoa</taxon>
        <taxon>Arthropoda</taxon>
        <taxon>Hexapoda</taxon>
        <taxon>Insecta</taxon>
        <taxon>Pterygota</taxon>
        <taxon>Neoptera</taxon>
        <taxon>Paraneoptera</taxon>
        <taxon>Hemiptera</taxon>
        <taxon>Heteroptera</taxon>
        <taxon>Panheteroptera</taxon>
        <taxon>Cimicomorpha</taxon>
        <taxon>Miridae</taxon>
        <taxon>Dicyphina</taxon>
        <taxon>Nesidiocoris</taxon>
    </lineage>
</organism>
<feature type="region of interest" description="Disordered" evidence="1">
    <location>
        <begin position="1"/>
        <end position="34"/>
    </location>
</feature>
<sequence>MGRASRPTRPVLDVSKNSKSVQRPANRDDGRRRACSVRGANVRPFFCSSGLFDDISPPRESVLHLRADRIG</sequence>
<keyword evidence="3" id="KW-1185">Reference proteome</keyword>
<dbReference type="EMBL" id="CADCXU010024105">
    <property type="protein sequence ID" value="CAB0011374.1"/>
    <property type="molecule type" value="Genomic_DNA"/>
</dbReference>
<evidence type="ECO:0000256" key="1">
    <source>
        <dbReference type="SAM" id="MobiDB-lite"/>
    </source>
</evidence>
<accession>A0A6H5H6I4</accession>
<proteinExistence type="predicted"/>
<dbReference type="AlphaFoldDB" id="A0A6H5H6I4"/>